<dbReference type="InterPro" id="IPR018528">
    <property type="entry name" value="Preph_deHydtase_CS"/>
</dbReference>
<dbReference type="InterPro" id="IPR045865">
    <property type="entry name" value="ACT-like_dom_sf"/>
</dbReference>
<dbReference type="InterPro" id="IPR001086">
    <property type="entry name" value="Preph_deHydtase"/>
</dbReference>
<dbReference type="SUPFAM" id="SSF55021">
    <property type="entry name" value="ACT-like"/>
    <property type="match status" value="1"/>
</dbReference>
<dbReference type="Pfam" id="PF00800">
    <property type="entry name" value="PDT"/>
    <property type="match status" value="1"/>
</dbReference>
<dbReference type="PIRSF" id="PIRSF001500">
    <property type="entry name" value="Chor_mut_pdt_Ppr"/>
    <property type="match status" value="1"/>
</dbReference>
<dbReference type="FunFam" id="3.40.190.10:FF:000031">
    <property type="entry name" value="Arogenate dehydratase"/>
    <property type="match status" value="1"/>
</dbReference>
<reference evidence="8" key="1">
    <citation type="submission" date="2019-09" db="EMBL/GenBank/DDBJ databases">
        <authorList>
            <person name="Zhang L."/>
        </authorList>
    </citation>
    <scope>NUCLEOTIDE SEQUENCE</scope>
</reference>
<keyword evidence="4" id="KW-0057">Aromatic amino acid biosynthesis</keyword>
<evidence type="ECO:0000256" key="4">
    <source>
        <dbReference type="ARBA" id="ARBA00023141"/>
    </source>
</evidence>
<dbReference type="AlphaFoldDB" id="A0A5K1GYQ9"/>
<evidence type="ECO:0000256" key="1">
    <source>
        <dbReference type="ARBA" id="ARBA00004741"/>
    </source>
</evidence>
<dbReference type="EMBL" id="LR721787">
    <property type="protein sequence ID" value="VVW80541.1"/>
    <property type="molecule type" value="Genomic_DNA"/>
</dbReference>
<dbReference type="PROSITE" id="PS00857">
    <property type="entry name" value="PREPHENATE_DEHYDR_1"/>
    <property type="match status" value="1"/>
</dbReference>
<dbReference type="CDD" id="cd04905">
    <property type="entry name" value="ACT_CM-PDT"/>
    <property type="match status" value="1"/>
</dbReference>
<dbReference type="UniPathway" id="UPA00121">
    <property type="reaction ID" value="UER00345"/>
</dbReference>
<protein>
    <recommendedName>
        <fullName evidence="2">prephenate dehydratase</fullName>
        <ecNumber evidence="2">4.2.1.51</ecNumber>
    </recommendedName>
</protein>
<dbReference type="SUPFAM" id="SSF53850">
    <property type="entry name" value="Periplasmic binding protein-like II"/>
    <property type="match status" value="1"/>
</dbReference>
<sequence>MALQMPIMSSKLPKNERFQVPSSNLMERIWYSISASRSRSTLSSLHGYFSSLGHAELKEIISKSDMARQQESAGLRIAYQGVAGSYSEAAAMVSCLDCIPVPCRSIAGAIEAVEKGQADRAVMSVESTMEGNKVRNYELLLERNLHITQEINLFVHYCLLAIPGVRKGEVKRVISHPLALAHCGQGLARLGLTASREAVDDTAGAVELLLSEHMLDTAAIASPRAADLYHLQVLAQDVQDESWNVTRFLILSKQPEKIKKVGTLKTSMVVAHEGGLQPLLRVLSVFSSRKINLAKLEVNNFEAERVRILDVHKGSADEFQHAFYVDFEGTTEDPKVKDAIAEISAFSKFSRILGCYPVDSKIYDLS</sequence>
<dbReference type="PANTHER" id="PTHR21022">
    <property type="entry name" value="PREPHENATE DEHYDRATASE P PROTEIN"/>
    <property type="match status" value="1"/>
</dbReference>
<dbReference type="Gene3D" id="3.30.70.260">
    <property type="match status" value="1"/>
</dbReference>
<proteinExistence type="predicted"/>
<evidence type="ECO:0000256" key="2">
    <source>
        <dbReference type="ARBA" id="ARBA00013147"/>
    </source>
</evidence>
<evidence type="ECO:0000256" key="3">
    <source>
        <dbReference type="ARBA" id="ARBA00022605"/>
    </source>
</evidence>
<evidence type="ECO:0000256" key="6">
    <source>
        <dbReference type="ARBA" id="ARBA00023239"/>
    </source>
</evidence>
<dbReference type="EC" id="4.2.1.51" evidence="2"/>
<dbReference type="GO" id="GO:0004664">
    <property type="term" value="F:prephenate dehydratase activity"/>
    <property type="evidence" value="ECO:0007669"/>
    <property type="project" value="UniProtKB-EC"/>
</dbReference>
<evidence type="ECO:0000313" key="8">
    <source>
        <dbReference type="EMBL" id="VVW80541.1"/>
    </source>
</evidence>
<keyword evidence="6" id="KW-0456">Lyase</keyword>
<dbReference type="CDD" id="cd13631">
    <property type="entry name" value="PBP2_Ct-PDT_like"/>
    <property type="match status" value="1"/>
</dbReference>
<dbReference type="GO" id="GO:0009507">
    <property type="term" value="C:chloroplast"/>
    <property type="evidence" value="ECO:0007669"/>
    <property type="project" value="TreeGrafter"/>
</dbReference>
<dbReference type="PROSITE" id="PS51171">
    <property type="entry name" value="PREPHENATE_DEHYDR_3"/>
    <property type="match status" value="1"/>
</dbReference>
<organism evidence="8">
    <name type="scientific">Nymphaea colorata</name>
    <name type="common">pocket water lily</name>
    <dbReference type="NCBI Taxonomy" id="210225"/>
    <lineage>
        <taxon>Eukaryota</taxon>
        <taxon>Viridiplantae</taxon>
        <taxon>Streptophyta</taxon>
        <taxon>Embryophyta</taxon>
        <taxon>Tracheophyta</taxon>
        <taxon>Spermatophyta</taxon>
        <taxon>Magnoliopsida</taxon>
        <taxon>Nymphaeales</taxon>
        <taxon>Nymphaeaceae</taxon>
        <taxon>Nymphaea</taxon>
    </lineage>
</organism>
<dbReference type="GO" id="GO:0047769">
    <property type="term" value="F:arogenate dehydratase activity"/>
    <property type="evidence" value="ECO:0007669"/>
    <property type="project" value="TreeGrafter"/>
</dbReference>
<dbReference type="InterPro" id="IPR008242">
    <property type="entry name" value="Chor_mutase/pphenate_deHydtase"/>
</dbReference>
<dbReference type="PANTHER" id="PTHR21022:SF17">
    <property type="entry name" value="OS10G0523700 PROTEIN"/>
    <property type="match status" value="1"/>
</dbReference>
<name>A0A5K1GYQ9_9MAGN</name>
<feature type="domain" description="Prephenate dehydratase" evidence="7">
    <location>
        <begin position="76"/>
        <end position="253"/>
    </location>
</feature>
<dbReference type="GO" id="GO:0009094">
    <property type="term" value="P:L-phenylalanine biosynthetic process"/>
    <property type="evidence" value="ECO:0007669"/>
    <property type="project" value="UniProtKB-UniPathway"/>
</dbReference>
<evidence type="ECO:0000259" key="7">
    <source>
        <dbReference type="PROSITE" id="PS51171"/>
    </source>
</evidence>
<dbReference type="OrthoDB" id="2414662at2759"/>
<dbReference type="Gramene" id="NC9G0273890.1">
    <property type="protein sequence ID" value="NC9G0273890.1:cds"/>
    <property type="gene ID" value="NC9G0273890"/>
</dbReference>
<dbReference type="OMA" id="HINGHAH"/>
<keyword evidence="5" id="KW-0584">Phenylalanine biosynthesis</keyword>
<gene>
    <name evidence="8" type="ORF">NYM_LOCUS28059</name>
</gene>
<keyword evidence="3" id="KW-0028">Amino-acid biosynthesis</keyword>
<accession>A0A5K1GYQ9</accession>
<dbReference type="Gene3D" id="3.40.190.10">
    <property type="entry name" value="Periplasmic binding protein-like II"/>
    <property type="match status" value="2"/>
</dbReference>
<evidence type="ECO:0000256" key="5">
    <source>
        <dbReference type="ARBA" id="ARBA00023222"/>
    </source>
</evidence>
<comment type="pathway">
    <text evidence="1">Amino-acid biosynthesis; L-phenylalanine biosynthesis; phenylpyruvate from prephenate: step 1/1.</text>
</comment>